<evidence type="ECO:0000256" key="7">
    <source>
        <dbReference type="SAM" id="Phobius"/>
    </source>
</evidence>
<evidence type="ECO:0000256" key="3">
    <source>
        <dbReference type="ARBA" id="ARBA00018915"/>
    </source>
</evidence>
<dbReference type="OrthoDB" id="266138at2759"/>
<evidence type="ECO:0000313" key="10">
    <source>
        <dbReference type="Proteomes" id="UP000053593"/>
    </source>
</evidence>
<protein>
    <recommendedName>
        <fullName evidence="3">NudC domain-containing protein 1</fullName>
    </recommendedName>
</protein>
<dbReference type="InterPro" id="IPR008978">
    <property type="entry name" value="HSP20-like_chaperone"/>
</dbReference>
<reference evidence="9 10" key="1">
    <citation type="submission" date="2014-04" db="EMBL/GenBank/DDBJ databases">
        <title>Evolutionary Origins and Diversification of the Mycorrhizal Mutualists.</title>
        <authorList>
            <consortium name="DOE Joint Genome Institute"/>
            <consortium name="Mycorrhizal Genomics Consortium"/>
            <person name="Kohler A."/>
            <person name="Kuo A."/>
            <person name="Nagy L.G."/>
            <person name="Floudas D."/>
            <person name="Copeland A."/>
            <person name="Barry K.W."/>
            <person name="Cichocki N."/>
            <person name="Veneault-Fourrey C."/>
            <person name="LaButti K."/>
            <person name="Lindquist E.A."/>
            <person name="Lipzen A."/>
            <person name="Lundell T."/>
            <person name="Morin E."/>
            <person name="Murat C."/>
            <person name="Riley R."/>
            <person name="Ohm R."/>
            <person name="Sun H."/>
            <person name="Tunlid A."/>
            <person name="Henrissat B."/>
            <person name="Grigoriev I.V."/>
            <person name="Hibbett D.S."/>
            <person name="Martin F."/>
        </authorList>
    </citation>
    <scope>NUCLEOTIDE SEQUENCE [LARGE SCALE GENOMIC DNA]</scope>
    <source>
        <strain evidence="9 10">FD-317 M1</strain>
    </source>
</reference>
<evidence type="ECO:0000313" key="9">
    <source>
        <dbReference type="EMBL" id="KIK63141.1"/>
    </source>
</evidence>
<keyword evidence="7" id="KW-1133">Transmembrane helix</keyword>
<organism evidence="9 10">
    <name type="scientific">Collybiopsis luxurians FD-317 M1</name>
    <dbReference type="NCBI Taxonomy" id="944289"/>
    <lineage>
        <taxon>Eukaryota</taxon>
        <taxon>Fungi</taxon>
        <taxon>Dikarya</taxon>
        <taxon>Basidiomycota</taxon>
        <taxon>Agaricomycotina</taxon>
        <taxon>Agaricomycetes</taxon>
        <taxon>Agaricomycetidae</taxon>
        <taxon>Agaricales</taxon>
        <taxon>Marasmiineae</taxon>
        <taxon>Omphalotaceae</taxon>
        <taxon>Collybiopsis</taxon>
        <taxon>Collybiopsis luxurians</taxon>
    </lineage>
</organism>
<dbReference type="AlphaFoldDB" id="A0A0D0C4T3"/>
<sequence length="491" mass="53482">MERQQEWRYSPYSWHQSHDQATVLLMVPFETTEEDVSVAIEQNYVIAGISGQASMIKGQLYGQVDPIASSWQLEAQPLPLRPLQRERTTSTTSVTSATSASTHSSYAFISDPEISSSFAVSLENHDALPSPALSSSPSLSSERSFNLRHQLLQPASRRHSIPSSSSSFASLDSSNHLTTDGYSGKLLTLHLEKSQPVIWPSLIVGPVPESSVGYPDSLVSVDVEQKYNMDPTSLTLVALELLDIKKDSEEAFEFFLRAWHFARVPTATMKLVSCYFPIHSSYSMPDNVQVSGGDLQRGTQAFYFQGIGGRSGLARLYVEAGMLFLEGSASGLVSSSHSSLASIRMPLQPYGSIMGGGGTEAWRRDRVAASRFFDRARELGLDIPVLPLSGPSSAEELTLEIEMQMPSIDLDGAHRTDSLTGARAGTRRRKQKEDFAREHEENSQSALVGKTSGDDGWYMLIPGLVGAGTALVVVGVVGILSLSWSRRNQGS</sequence>
<feature type="domain" description="CS" evidence="8">
    <location>
        <begin position="7"/>
        <end position="203"/>
    </location>
</feature>
<dbReference type="GO" id="GO:0005737">
    <property type="term" value="C:cytoplasm"/>
    <property type="evidence" value="ECO:0007669"/>
    <property type="project" value="UniProtKB-SubCell"/>
</dbReference>
<gene>
    <name evidence="9" type="ORF">GYMLUDRAFT_41463</name>
</gene>
<keyword evidence="5" id="KW-0539">Nucleus</keyword>
<keyword evidence="4" id="KW-0963">Cytoplasm</keyword>
<feature type="region of interest" description="Disordered" evidence="6">
    <location>
        <begin position="412"/>
        <end position="448"/>
    </location>
</feature>
<keyword evidence="7" id="KW-0812">Transmembrane</keyword>
<feature type="compositionally biased region" description="Basic and acidic residues" evidence="6">
    <location>
        <begin position="431"/>
        <end position="442"/>
    </location>
</feature>
<evidence type="ECO:0000256" key="5">
    <source>
        <dbReference type="ARBA" id="ARBA00023242"/>
    </source>
</evidence>
<comment type="subcellular location">
    <subcellularLocation>
        <location evidence="2">Cytoplasm</location>
    </subcellularLocation>
    <subcellularLocation>
        <location evidence="1">Nucleus</location>
    </subcellularLocation>
</comment>
<dbReference type="InterPro" id="IPR007052">
    <property type="entry name" value="CS_dom"/>
</dbReference>
<feature type="compositionally biased region" description="Low complexity" evidence="6">
    <location>
        <begin position="161"/>
        <end position="173"/>
    </location>
</feature>
<feature type="region of interest" description="Disordered" evidence="6">
    <location>
        <begin position="153"/>
        <end position="173"/>
    </location>
</feature>
<evidence type="ECO:0000256" key="4">
    <source>
        <dbReference type="ARBA" id="ARBA00022490"/>
    </source>
</evidence>
<dbReference type="SUPFAM" id="SSF49764">
    <property type="entry name" value="HSP20-like chaperones"/>
    <property type="match status" value="1"/>
</dbReference>
<evidence type="ECO:0000259" key="8">
    <source>
        <dbReference type="PROSITE" id="PS51203"/>
    </source>
</evidence>
<dbReference type="PANTHER" id="PTHR21664:SF1">
    <property type="entry name" value="NUDC DOMAIN-CONTAINING PROTEIN 1"/>
    <property type="match status" value="1"/>
</dbReference>
<dbReference type="InterPro" id="IPR037895">
    <property type="entry name" value="NUDCD1"/>
</dbReference>
<dbReference type="HOGENOM" id="CLU_034816_0_0_1"/>
<dbReference type="Gene3D" id="2.60.40.790">
    <property type="match status" value="1"/>
</dbReference>
<accession>A0A0D0C4T3</accession>
<dbReference type="PROSITE" id="PS51203">
    <property type="entry name" value="CS"/>
    <property type="match status" value="1"/>
</dbReference>
<evidence type="ECO:0000256" key="2">
    <source>
        <dbReference type="ARBA" id="ARBA00004496"/>
    </source>
</evidence>
<dbReference type="EMBL" id="KN834765">
    <property type="protein sequence ID" value="KIK63141.1"/>
    <property type="molecule type" value="Genomic_DNA"/>
</dbReference>
<proteinExistence type="predicted"/>
<evidence type="ECO:0000256" key="1">
    <source>
        <dbReference type="ARBA" id="ARBA00004123"/>
    </source>
</evidence>
<dbReference type="Proteomes" id="UP000053593">
    <property type="component" value="Unassembled WGS sequence"/>
</dbReference>
<evidence type="ECO:0000256" key="6">
    <source>
        <dbReference type="SAM" id="MobiDB-lite"/>
    </source>
</evidence>
<name>A0A0D0C4T3_9AGAR</name>
<dbReference type="PANTHER" id="PTHR21664">
    <property type="entry name" value="CHRONIC MYELOGENOUS LEUKEMIA TUMOR ANTIGEN 66"/>
    <property type="match status" value="1"/>
</dbReference>
<dbReference type="Pfam" id="PF04969">
    <property type="entry name" value="CS"/>
    <property type="match status" value="1"/>
</dbReference>
<dbReference type="GO" id="GO:0005634">
    <property type="term" value="C:nucleus"/>
    <property type="evidence" value="ECO:0007669"/>
    <property type="project" value="UniProtKB-SubCell"/>
</dbReference>
<keyword evidence="7" id="KW-0472">Membrane</keyword>
<keyword evidence="10" id="KW-1185">Reference proteome</keyword>
<feature type="transmembrane region" description="Helical" evidence="7">
    <location>
        <begin position="457"/>
        <end position="482"/>
    </location>
</feature>